<feature type="compositionally biased region" description="Basic and acidic residues" evidence="1">
    <location>
        <begin position="76"/>
        <end position="96"/>
    </location>
</feature>
<reference evidence="2 3" key="1">
    <citation type="journal article" date="2016" name="Genome Biol. Evol.">
        <title>Divergent and convergent evolution of fungal pathogenicity.</title>
        <authorList>
            <person name="Shang Y."/>
            <person name="Xiao G."/>
            <person name="Zheng P."/>
            <person name="Cen K."/>
            <person name="Zhan S."/>
            <person name="Wang C."/>
        </authorList>
    </citation>
    <scope>NUCLEOTIDE SEQUENCE [LARGE SCALE GENOMIC DNA]</scope>
    <source>
        <strain evidence="2 3">RCEF 1005</strain>
    </source>
</reference>
<comment type="caution">
    <text evidence="2">The sequence shown here is derived from an EMBL/GenBank/DDBJ whole genome shotgun (WGS) entry which is preliminary data.</text>
</comment>
<feature type="compositionally biased region" description="Basic residues" evidence="1">
    <location>
        <begin position="7"/>
        <end position="16"/>
    </location>
</feature>
<dbReference type="AlphaFoldDB" id="A0A168DPU1"/>
<feature type="region of interest" description="Disordered" evidence="1">
    <location>
        <begin position="1"/>
        <end position="147"/>
    </location>
</feature>
<evidence type="ECO:0000313" key="2">
    <source>
        <dbReference type="EMBL" id="OAA72866.1"/>
    </source>
</evidence>
<dbReference type="Proteomes" id="UP000076881">
    <property type="component" value="Unassembled WGS sequence"/>
</dbReference>
<evidence type="ECO:0000313" key="3">
    <source>
        <dbReference type="Proteomes" id="UP000076881"/>
    </source>
</evidence>
<accession>A0A168DPU1</accession>
<keyword evidence="3" id="KW-1185">Reference proteome</keyword>
<dbReference type="STRING" id="1081108.A0A168DPU1"/>
<evidence type="ECO:0000256" key="1">
    <source>
        <dbReference type="SAM" id="MobiDB-lite"/>
    </source>
</evidence>
<name>A0A168DPU1_CORDF</name>
<gene>
    <name evidence="2" type="ORF">LEL_08650</name>
</gene>
<feature type="compositionally biased region" description="Low complexity" evidence="1">
    <location>
        <begin position="134"/>
        <end position="147"/>
    </location>
</feature>
<proteinExistence type="predicted"/>
<feature type="compositionally biased region" description="Basic residues" evidence="1">
    <location>
        <begin position="116"/>
        <end position="131"/>
    </location>
</feature>
<protein>
    <submittedName>
        <fullName evidence="2">Uncharacterized protein</fullName>
    </submittedName>
</protein>
<dbReference type="OrthoDB" id="10339152at2759"/>
<dbReference type="EMBL" id="AZHF01000007">
    <property type="protein sequence ID" value="OAA72866.1"/>
    <property type="molecule type" value="Genomic_DNA"/>
</dbReference>
<organism evidence="2 3">
    <name type="scientific">Akanthomyces lecanii RCEF 1005</name>
    <dbReference type="NCBI Taxonomy" id="1081108"/>
    <lineage>
        <taxon>Eukaryota</taxon>
        <taxon>Fungi</taxon>
        <taxon>Dikarya</taxon>
        <taxon>Ascomycota</taxon>
        <taxon>Pezizomycotina</taxon>
        <taxon>Sordariomycetes</taxon>
        <taxon>Hypocreomycetidae</taxon>
        <taxon>Hypocreales</taxon>
        <taxon>Cordycipitaceae</taxon>
        <taxon>Akanthomyces</taxon>
        <taxon>Cordyceps confragosa</taxon>
    </lineage>
</organism>
<sequence>MPDVQYKHPRYSRRIQSKSDPPYGDLELSKSIPFEPTVSNRRRVSAPHANRTSIPKPKTAPNVETPSRAPSSALPKVKEDTELKTEDEQAEHKNDENEPPAHIGDGKATGTLSRSRGTRRGRGWLRGRRGRGPSGSLRTPSSTNGTN</sequence>